<dbReference type="OrthoDB" id="9766445at2"/>
<dbReference type="AlphaFoldDB" id="A0A2N9JD21"/>
<dbReference type="PANTHER" id="PTHR11879">
    <property type="entry name" value="ASPARTATE AMINOTRANSFERASE"/>
    <property type="match status" value="1"/>
</dbReference>
<dbReference type="GO" id="GO:0033585">
    <property type="term" value="P:L-phenylalanine biosynthetic process from chorismate via phenylpyruvate"/>
    <property type="evidence" value="ECO:0007669"/>
    <property type="project" value="TreeGrafter"/>
</dbReference>
<keyword evidence="4 7" id="KW-0032">Aminotransferase</keyword>
<evidence type="ECO:0000256" key="4">
    <source>
        <dbReference type="ARBA" id="ARBA00022576"/>
    </source>
</evidence>
<evidence type="ECO:0000256" key="7">
    <source>
        <dbReference type="RuleBase" id="RU000481"/>
    </source>
</evidence>
<dbReference type="EMBL" id="LT985188">
    <property type="protein sequence ID" value="SPD85429.1"/>
    <property type="molecule type" value="Genomic_DNA"/>
</dbReference>
<dbReference type="Gene3D" id="3.40.640.10">
    <property type="entry name" value="Type I PLP-dependent aspartate aminotransferase-like (Major domain)"/>
    <property type="match status" value="1"/>
</dbReference>
<gene>
    <name evidence="9" type="primary">aspC</name>
    <name evidence="9" type="ORF">MPLG2_0393</name>
</gene>
<dbReference type="InterPro" id="IPR015421">
    <property type="entry name" value="PyrdxlP-dep_Trfase_major"/>
</dbReference>
<dbReference type="EC" id="2.6.1.-" evidence="7"/>
<comment type="subunit">
    <text evidence="3">Homodimer.</text>
</comment>
<name>A0A2N9JD21_9ACTN</name>
<dbReference type="InterPro" id="IPR015424">
    <property type="entry name" value="PyrdxlP-dep_Trfase"/>
</dbReference>
<protein>
    <recommendedName>
        <fullName evidence="7">Aminotransferase</fullName>
        <ecNumber evidence="7">2.6.1.-</ecNumber>
    </recommendedName>
</protein>
<keyword evidence="5 7" id="KW-0808">Transferase</keyword>
<keyword evidence="6" id="KW-0663">Pyridoxal phosphate</keyword>
<dbReference type="GO" id="GO:0004838">
    <property type="term" value="F:L-tyrosine-2-oxoglutarate transaminase activity"/>
    <property type="evidence" value="ECO:0007669"/>
    <property type="project" value="TreeGrafter"/>
</dbReference>
<dbReference type="InterPro" id="IPR004839">
    <property type="entry name" value="Aminotransferase_I/II_large"/>
</dbReference>
<dbReference type="NCBIfam" id="NF006719">
    <property type="entry name" value="PRK09257.1"/>
    <property type="match status" value="1"/>
</dbReference>
<dbReference type="RefSeq" id="WP_105184665.1">
    <property type="nucleotide sequence ID" value="NZ_BAAAGO010000027.1"/>
</dbReference>
<dbReference type="FunFam" id="3.40.640.10:FF:000015">
    <property type="entry name" value="Aspartate aminotransferase"/>
    <property type="match status" value="1"/>
</dbReference>
<evidence type="ECO:0000256" key="1">
    <source>
        <dbReference type="ARBA" id="ARBA00001933"/>
    </source>
</evidence>
<dbReference type="PANTHER" id="PTHR11879:SF37">
    <property type="entry name" value="AROMATIC-AMINO-ACID AMINOTRANSFERASE"/>
    <property type="match status" value="1"/>
</dbReference>
<comment type="similarity">
    <text evidence="2 7">Belongs to the class-I pyridoxal-phosphate-dependent aminotransferase family.</text>
</comment>
<dbReference type="SUPFAM" id="SSF53383">
    <property type="entry name" value="PLP-dependent transferases"/>
    <property type="match status" value="1"/>
</dbReference>
<dbReference type="GO" id="GO:0042802">
    <property type="term" value="F:identical protein binding"/>
    <property type="evidence" value="ECO:0007669"/>
    <property type="project" value="TreeGrafter"/>
</dbReference>
<evidence type="ECO:0000256" key="5">
    <source>
        <dbReference type="ARBA" id="ARBA00022679"/>
    </source>
</evidence>
<sequence length="398" mass="42408">MASIFSAVPLAPRDPILGLTEAFNADPNPAKVNLGVGVYQDATGKLPLLECVRLAEQRLAENPKPRGYLPIDGLPGYVAAVRELVFGADSPVLRRTITVQALGGTGALKIGADFLRRTAPEATVLISNPSWENHEALFTRAGFSVGTYRYYDEQAKGVDFDGMIADLAAAPAGTVVVLHACCHNPTGYDLTADQWATVLDTVRAGGLVPFLDMAYQGFSESLEADGAVVRQFAESGIAMLVATSFSKSLSLYGERIGALSLVCADADEAARVLSQDKIVVRTNYSNPPTHGAQLATTVLTDPELRALWVDELGGMRDRIKAMRHRLVAGLEAAGITDMGFIATQVGMFSYSGLTKDQMVALREQHGVYGTDKGRICVAALNDNNVDYVCRAIAAVRGA</sequence>
<evidence type="ECO:0000256" key="6">
    <source>
        <dbReference type="ARBA" id="ARBA00022898"/>
    </source>
</evidence>
<dbReference type="GO" id="GO:0030170">
    <property type="term" value="F:pyridoxal phosphate binding"/>
    <property type="evidence" value="ECO:0007669"/>
    <property type="project" value="InterPro"/>
</dbReference>
<organism evidence="9 10">
    <name type="scientific">Micropruina glycogenica</name>
    <dbReference type="NCBI Taxonomy" id="75385"/>
    <lineage>
        <taxon>Bacteria</taxon>
        <taxon>Bacillati</taxon>
        <taxon>Actinomycetota</taxon>
        <taxon>Actinomycetes</taxon>
        <taxon>Propionibacteriales</taxon>
        <taxon>Nocardioidaceae</taxon>
        <taxon>Micropruina</taxon>
    </lineage>
</organism>
<keyword evidence="10" id="KW-1185">Reference proteome</keyword>
<comment type="cofactor">
    <cofactor evidence="1 7">
        <name>pyridoxal 5'-phosphate</name>
        <dbReference type="ChEBI" id="CHEBI:597326"/>
    </cofactor>
</comment>
<feature type="domain" description="Aminotransferase class I/classII large" evidence="8">
    <location>
        <begin position="31"/>
        <end position="392"/>
    </location>
</feature>
<evidence type="ECO:0000313" key="10">
    <source>
        <dbReference type="Proteomes" id="UP000238164"/>
    </source>
</evidence>
<evidence type="ECO:0000256" key="3">
    <source>
        <dbReference type="ARBA" id="ARBA00011738"/>
    </source>
</evidence>
<reference evidence="9 10" key="1">
    <citation type="submission" date="2018-02" db="EMBL/GenBank/DDBJ databases">
        <authorList>
            <person name="Cohen D.B."/>
            <person name="Kent A.D."/>
        </authorList>
    </citation>
    <scope>NUCLEOTIDE SEQUENCE [LARGE SCALE GENOMIC DNA]</scope>
    <source>
        <strain evidence="9">1</strain>
    </source>
</reference>
<dbReference type="InterPro" id="IPR015422">
    <property type="entry name" value="PyrdxlP-dep_Trfase_small"/>
</dbReference>
<dbReference type="Gene3D" id="3.90.1150.10">
    <property type="entry name" value="Aspartate Aminotransferase, domain 1"/>
    <property type="match status" value="1"/>
</dbReference>
<dbReference type="Pfam" id="PF00155">
    <property type="entry name" value="Aminotran_1_2"/>
    <property type="match status" value="1"/>
</dbReference>
<dbReference type="CDD" id="cd00609">
    <property type="entry name" value="AAT_like"/>
    <property type="match status" value="1"/>
</dbReference>
<dbReference type="GO" id="GO:0005829">
    <property type="term" value="C:cytosol"/>
    <property type="evidence" value="ECO:0007669"/>
    <property type="project" value="TreeGrafter"/>
</dbReference>
<dbReference type="Proteomes" id="UP000238164">
    <property type="component" value="Chromosome 1"/>
</dbReference>
<dbReference type="InterPro" id="IPR004838">
    <property type="entry name" value="NHTrfase_class1_PyrdxlP-BS"/>
</dbReference>
<accession>A0A2N9JD21</accession>
<dbReference type="KEGG" id="mgg:MPLG2_0393"/>
<dbReference type="PROSITE" id="PS00105">
    <property type="entry name" value="AA_TRANSFER_CLASS_1"/>
    <property type="match status" value="1"/>
</dbReference>
<dbReference type="PRINTS" id="PR00799">
    <property type="entry name" value="TRANSAMINASE"/>
</dbReference>
<dbReference type="InterPro" id="IPR000796">
    <property type="entry name" value="Asp_trans"/>
</dbReference>
<evidence type="ECO:0000256" key="2">
    <source>
        <dbReference type="ARBA" id="ARBA00007441"/>
    </source>
</evidence>
<evidence type="ECO:0000259" key="8">
    <source>
        <dbReference type="Pfam" id="PF00155"/>
    </source>
</evidence>
<evidence type="ECO:0000313" key="9">
    <source>
        <dbReference type="EMBL" id="SPD85429.1"/>
    </source>
</evidence>
<proteinExistence type="inferred from homology"/>